<dbReference type="RefSeq" id="WP_145078330.1">
    <property type="nucleotide sequence ID" value="NZ_CP036425.1"/>
</dbReference>
<feature type="transmembrane region" description="Helical" evidence="8">
    <location>
        <begin position="208"/>
        <end position="231"/>
    </location>
</feature>
<feature type="transmembrane region" description="Helical" evidence="8">
    <location>
        <begin position="185"/>
        <end position="202"/>
    </location>
</feature>
<feature type="transmembrane region" description="Helical" evidence="8">
    <location>
        <begin position="356"/>
        <end position="373"/>
    </location>
</feature>
<evidence type="ECO:0000313" key="9">
    <source>
        <dbReference type="EMBL" id="QDU34470.1"/>
    </source>
</evidence>
<protein>
    <recommendedName>
        <fullName evidence="11">DUF2029 domain-containing protein</fullName>
    </recommendedName>
</protein>
<dbReference type="GO" id="GO:0005886">
    <property type="term" value="C:plasma membrane"/>
    <property type="evidence" value="ECO:0007669"/>
    <property type="project" value="UniProtKB-SubCell"/>
</dbReference>
<evidence type="ECO:0000256" key="8">
    <source>
        <dbReference type="SAM" id="Phobius"/>
    </source>
</evidence>
<evidence type="ECO:0000313" key="10">
    <source>
        <dbReference type="Proteomes" id="UP000317369"/>
    </source>
</evidence>
<feature type="transmembrane region" description="Helical" evidence="8">
    <location>
        <begin position="120"/>
        <end position="141"/>
    </location>
</feature>
<comment type="subcellular location">
    <subcellularLocation>
        <location evidence="1">Cell membrane</location>
        <topology evidence="1">Multi-pass membrane protein</topology>
    </subcellularLocation>
</comment>
<keyword evidence="4 8" id="KW-0812">Transmembrane</keyword>
<keyword evidence="5 8" id="KW-1133">Transmembrane helix</keyword>
<keyword evidence="2" id="KW-1003">Cell membrane</keyword>
<keyword evidence="3" id="KW-0808">Transferase</keyword>
<feature type="transmembrane region" description="Helical" evidence="8">
    <location>
        <begin position="97"/>
        <end position="113"/>
    </location>
</feature>
<organism evidence="9 10">
    <name type="scientific">Poriferisphaera corsica</name>
    <dbReference type="NCBI Taxonomy" id="2528020"/>
    <lineage>
        <taxon>Bacteria</taxon>
        <taxon>Pseudomonadati</taxon>
        <taxon>Planctomycetota</taxon>
        <taxon>Phycisphaerae</taxon>
        <taxon>Phycisphaerales</taxon>
        <taxon>Phycisphaeraceae</taxon>
        <taxon>Poriferisphaera</taxon>
    </lineage>
</organism>
<dbReference type="InterPro" id="IPR018584">
    <property type="entry name" value="GT87"/>
</dbReference>
<evidence type="ECO:0000256" key="5">
    <source>
        <dbReference type="ARBA" id="ARBA00022989"/>
    </source>
</evidence>
<dbReference type="EMBL" id="CP036425">
    <property type="protein sequence ID" value="QDU34470.1"/>
    <property type="molecule type" value="Genomic_DNA"/>
</dbReference>
<feature type="transmembrane region" description="Helical" evidence="8">
    <location>
        <begin position="12"/>
        <end position="31"/>
    </location>
</feature>
<reference evidence="9 10" key="1">
    <citation type="submission" date="2019-02" db="EMBL/GenBank/DDBJ databases">
        <title>Deep-cultivation of Planctomycetes and their phenomic and genomic characterization uncovers novel biology.</title>
        <authorList>
            <person name="Wiegand S."/>
            <person name="Jogler M."/>
            <person name="Boedeker C."/>
            <person name="Pinto D."/>
            <person name="Vollmers J."/>
            <person name="Rivas-Marin E."/>
            <person name="Kohn T."/>
            <person name="Peeters S.H."/>
            <person name="Heuer A."/>
            <person name="Rast P."/>
            <person name="Oberbeckmann S."/>
            <person name="Bunk B."/>
            <person name="Jeske O."/>
            <person name="Meyerdierks A."/>
            <person name="Storesund J.E."/>
            <person name="Kallscheuer N."/>
            <person name="Luecker S."/>
            <person name="Lage O.M."/>
            <person name="Pohl T."/>
            <person name="Merkel B.J."/>
            <person name="Hornburger P."/>
            <person name="Mueller R.-W."/>
            <person name="Bruemmer F."/>
            <person name="Labrenz M."/>
            <person name="Spormann A.M."/>
            <person name="Op den Camp H."/>
            <person name="Overmann J."/>
            <person name="Amann R."/>
            <person name="Jetten M.S.M."/>
            <person name="Mascher T."/>
            <person name="Medema M.H."/>
            <person name="Devos D.P."/>
            <person name="Kaster A.-K."/>
            <person name="Ovreas L."/>
            <person name="Rohde M."/>
            <person name="Galperin M.Y."/>
            <person name="Jogler C."/>
        </authorList>
    </citation>
    <scope>NUCLEOTIDE SEQUENCE [LARGE SCALE GENOMIC DNA]</scope>
    <source>
        <strain evidence="9 10">KS4</strain>
    </source>
</reference>
<comment type="similarity">
    <text evidence="7">Belongs to the glycosyltransferase 87 family.</text>
</comment>
<feature type="transmembrane region" description="Helical" evidence="8">
    <location>
        <begin position="302"/>
        <end position="321"/>
    </location>
</feature>
<dbReference type="KEGG" id="pcor:KS4_25400"/>
<feature type="transmembrane region" description="Helical" evidence="8">
    <location>
        <begin position="238"/>
        <end position="257"/>
    </location>
</feature>
<feature type="transmembrane region" description="Helical" evidence="8">
    <location>
        <begin position="413"/>
        <end position="431"/>
    </location>
</feature>
<keyword evidence="6 8" id="KW-0472">Membrane</keyword>
<proteinExistence type="inferred from homology"/>
<evidence type="ECO:0000256" key="4">
    <source>
        <dbReference type="ARBA" id="ARBA00022692"/>
    </source>
</evidence>
<evidence type="ECO:0008006" key="11">
    <source>
        <dbReference type="Google" id="ProtNLM"/>
    </source>
</evidence>
<gene>
    <name evidence="9" type="ORF">KS4_25400</name>
</gene>
<dbReference type="AlphaFoldDB" id="A0A517YW63"/>
<evidence type="ECO:0000256" key="3">
    <source>
        <dbReference type="ARBA" id="ARBA00022679"/>
    </source>
</evidence>
<evidence type="ECO:0000256" key="7">
    <source>
        <dbReference type="ARBA" id="ARBA00024033"/>
    </source>
</evidence>
<feature type="transmembrane region" description="Helical" evidence="8">
    <location>
        <begin position="161"/>
        <end position="178"/>
    </location>
</feature>
<feature type="transmembrane region" description="Helical" evidence="8">
    <location>
        <begin position="380"/>
        <end position="401"/>
    </location>
</feature>
<dbReference type="Proteomes" id="UP000317369">
    <property type="component" value="Chromosome"/>
</dbReference>
<evidence type="ECO:0000256" key="6">
    <source>
        <dbReference type="ARBA" id="ARBA00023136"/>
    </source>
</evidence>
<dbReference type="Pfam" id="PF09594">
    <property type="entry name" value="GT87"/>
    <property type="match status" value="1"/>
</dbReference>
<name>A0A517YW63_9BACT</name>
<feature type="transmembrane region" description="Helical" evidence="8">
    <location>
        <begin position="333"/>
        <end position="350"/>
    </location>
</feature>
<dbReference type="GO" id="GO:0016758">
    <property type="term" value="F:hexosyltransferase activity"/>
    <property type="evidence" value="ECO:0007669"/>
    <property type="project" value="InterPro"/>
</dbReference>
<sequence>MFTQKTAKRINTSFFMIAALYMFGLLLPYAISKPKVEDFAQLYMGAVMIQQNQPQHLYPIPIPNDKQLNAGFYRGSHMNPQYKKLAAERNVADNNRYIYPPPVAVLALPFAYLSYPSARFVFQILLCIAAFLTAYYSAMIYQSISRDNPSPKNRWLSTLHQLAPGLLCFILATSPLMLRGVRVGNVSLLIACLITLIFYLYLQNRRVTAAILIPLAGVAKATSLPFILLAIPLKHFRLILISGIVTVLILIATYPMLGSEPYHIFFKQITPTLMEAATIIQNHSVVNTIKKWAGLPSLPSSALTIITAIEWAIIFVTMAYIYKYRSKIRSSPLMIACAATILLNLHLIFRPLLWEHYAIISASSWALCAYYFIHTGSHMFRILCILPPIIHWLPIVIVYRGRFAFYEPIHSQMLWGHLIIILIATIGLRMGTRSIDKNDVSEKKQARAY</sequence>
<evidence type="ECO:0000256" key="2">
    <source>
        <dbReference type="ARBA" id="ARBA00022475"/>
    </source>
</evidence>
<evidence type="ECO:0000256" key="1">
    <source>
        <dbReference type="ARBA" id="ARBA00004651"/>
    </source>
</evidence>
<accession>A0A517YW63</accession>
<keyword evidence="10" id="KW-1185">Reference proteome</keyword>